<feature type="transmembrane region" description="Helical" evidence="1">
    <location>
        <begin position="253"/>
        <end position="269"/>
    </location>
</feature>
<dbReference type="Pfam" id="PF13231">
    <property type="entry name" value="PMT_2"/>
    <property type="match status" value="1"/>
</dbReference>
<feature type="transmembrane region" description="Helical" evidence="1">
    <location>
        <begin position="85"/>
        <end position="114"/>
    </location>
</feature>
<gene>
    <name evidence="3" type="ORF">UX13_C0021G0011</name>
</gene>
<feature type="domain" description="Glycosyltransferase RgtA/B/C/D-like" evidence="2">
    <location>
        <begin position="2"/>
        <end position="137"/>
    </location>
</feature>
<feature type="transmembrane region" description="Helical" evidence="1">
    <location>
        <begin position="228"/>
        <end position="247"/>
    </location>
</feature>
<feature type="transmembrane region" description="Helical" evidence="1">
    <location>
        <begin position="126"/>
        <end position="145"/>
    </location>
</feature>
<feature type="transmembrane region" description="Helical" evidence="1">
    <location>
        <begin position="276"/>
        <end position="294"/>
    </location>
</feature>
<feature type="transmembrane region" description="Helical" evidence="1">
    <location>
        <begin position="33"/>
        <end position="50"/>
    </location>
</feature>
<dbReference type="EMBL" id="LCLA01000021">
    <property type="protein sequence ID" value="KKU10081.1"/>
    <property type="molecule type" value="Genomic_DNA"/>
</dbReference>
<evidence type="ECO:0000313" key="4">
    <source>
        <dbReference type="Proteomes" id="UP000034329"/>
    </source>
</evidence>
<evidence type="ECO:0000256" key="1">
    <source>
        <dbReference type="SAM" id="Phobius"/>
    </source>
</evidence>
<protein>
    <recommendedName>
        <fullName evidence="2">Glycosyltransferase RgtA/B/C/D-like domain-containing protein</fullName>
    </recommendedName>
</protein>
<proteinExistence type="predicted"/>
<evidence type="ECO:0000259" key="2">
    <source>
        <dbReference type="Pfam" id="PF13231"/>
    </source>
</evidence>
<dbReference type="InterPro" id="IPR038731">
    <property type="entry name" value="RgtA/B/C-like"/>
</dbReference>
<feature type="transmembrane region" description="Helical" evidence="1">
    <location>
        <begin position="56"/>
        <end position="73"/>
    </location>
</feature>
<organism evidence="3 4">
    <name type="scientific">Candidatus Woesebacteria bacterium GW2011_GWB1_45_5</name>
    <dbReference type="NCBI Taxonomy" id="1618581"/>
    <lineage>
        <taxon>Bacteria</taxon>
        <taxon>Candidatus Woeseibacteriota</taxon>
    </lineage>
</organism>
<feature type="transmembrane region" description="Helical" evidence="1">
    <location>
        <begin position="300"/>
        <end position="318"/>
    </location>
</feature>
<sequence>MTEFAVRFPSALAGIASVYLIYLIVFELFKDKKLSLISAFVASITPWLIYFSRGAWEVNVALALTLTGIYFFLKSLQNPKFLTFASASFALTLVAYQGAKLSTGIVVLILLVTYWKDFWKIDRKSLRLSLVVGILVSLPIIFSLFQGKAGRLSVFSVFSYRRPEAYLQAFLDQGNEKVGSVSYYFSHSESVNFLRGILGRYFNHFSGRFLFFEGDWGNPRHSAPNSGVLLLSDLVVLLFGLTIALRNKIKKEHLFVFLWLLASPLPAVLSRDQIHAVRALNMVIPLIIIISYGYAKISKWFYVFTALAFIYFLDSYFVHVPKHDSKYWEYGYKQIVETVTPIMGNYKKVKVQQSFAQPYIYFLFFQKYDPVNGP</sequence>
<keyword evidence="1" id="KW-0472">Membrane</keyword>
<accession>A0A0G1MP06</accession>
<name>A0A0G1MP06_9BACT</name>
<comment type="caution">
    <text evidence="3">The sequence shown here is derived from an EMBL/GenBank/DDBJ whole genome shotgun (WGS) entry which is preliminary data.</text>
</comment>
<evidence type="ECO:0000313" key="3">
    <source>
        <dbReference type="EMBL" id="KKU10081.1"/>
    </source>
</evidence>
<reference evidence="3 4" key="1">
    <citation type="journal article" date="2015" name="Nature">
        <title>rRNA introns, odd ribosomes, and small enigmatic genomes across a large radiation of phyla.</title>
        <authorList>
            <person name="Brown C.T."/>
            <person name="Hug L.A."/>
            <person name="Thomas B.C."/>
            <person name="Sharon I."/>
            <person name="Castelle C.J."/>
            <person name="Singh A."/>
            <person name="Wilkins M.J."/>
            <person name="Williams K.H."/>
            <person name="Banfield J.F."/>
        </authorList>
    </citation>
    <scope>NUCLEOTIDE SEQUENCE [LARGE SCALE GENOMIC DNA]</scope>
</reference>
<dbReference type="Proteomes" id="UP000034329">
    <property type="component" value="Unassembled WGS sequence"/>
</dbReference>
<keyword evidence="1" id="KW-1133">Transmembrane helix</keyword>
<dbReference type="AlphaFoldDB" id="A0A0G1MP06"/>
<keyword evidence="1" id="KW-0812">Transmembrane</keyword>
<feature type="transmembrane region" description="Helical" evidence="1">
    <location>
        <begin position="6"/>
        <end position="26"/>
    </location>
</feature>